<gene>
    <name evidence="2" type="ORF">SAMN05421679_10776</name>
</gene>
<comment type="caution">
    <text evidence="2">The sequence shown here is derived from an EMBL/GenBank/DDBJ whole genome shotgun (WGS) entry which is preliminary data.</text>
</comment>
<keyword evidence="1" id="KW-0472">Membrane</keyword>
<accession>A0ABY1R7W3</accession>
<feature type="transmembrane region" description="Helical" evidence="1">
    <location>
        <begin position="47"/>
        <end position="68"/>
    </location>
</feature>
<protein>
    <submittedName>
        <fullName evidence="2">Uncharacterized protein</fullName>
    </submittedName>
</protein>
<proteinExistence type="predicted"/>
<dbReference type="EMBL" id="FXUO01000007">
    <property type="protein sequence ID" value="SMP95379.1"/>
    <property type="molecule type" value="Genomic_DNA"/>
</dbReference>
<keyword evidence="3" id="KW-1185">Reference proteome</keyword>
<evidence type="ECO:0000313" key="3">
    <source>
        <dbReference type="Proteomes" id="UP001158050"/>
    </source>
</evidence>
<feature type="transmembrane region" description="Helical" evidence="1">
    <location>
        <begin position="7"/>
        <end position="27"/>
    </location>
</feature>
<reference evidence="2 3" key="1">
    <citation type="submission" date="2017-05" db="EMBL/GenBank/DDBJ databases">
        <authorList>
            <person name="Varghese N."/>
            <person name="Submissions S."/>
        </authorList>
    </citation>
    <scope>NUCLEOTIDE SEQUENCE [LARGE SCALE GENOMIC DNA]</scope>
    <source>
        <strain evidence="2 3">DSM 18015</strain>
    </source>
</reference>
<dbReference type="Proteomes" id="UP001158050">
    <property type="component" value="Unassembled WGS sequence"/>
</dbReference>
<evidence type="ECO:0000313" key="2">
    <source>
        <dbReference type="EMBL" id="SMP95379.1"/>
    </source>
</evidence>
<keyword evidence="1" id="KW-1133">Transmembrane helix</keyword>
<dbReference type="RefSeq" id="WP_283417483.1">
    <property type="nucleotide sequence ID" value="NZ_FXUO01000007.1"/>
</dbReference>
<sequence>MKSKFKITMLVTVLFCFAFILIFYYKMTELVITDFDGFVNTYMSENIYGRILIPLGLFGFLWSPIYLLKYFKTIRIYPSNIEVNYFFPIFNHNLQLKDFDYYILINEMTRNVPVEAIWFIKDRKVKFIIPGQLYSNYYEIRNEISKYNIENKGKVKLNPFQEIKAKLGFKINKIT</sequence>
<evidence type="ECO:0000256" key="1">
    <source>
        <dbReference type="SAM" id="Phobius"/>
    </source>
</evidence>
<organism evidence="2 3">
    <name type="scientific">Epilithonimonas pallida</name>
    <dbReference type="NCBI Taxonomy" id="373671"/>
    <lineage>
        <taxon>Bacteria</taxon>
        <taxon>Pseudomonadati</taxon>
        <taxon>Bacteroidota</taxon>
        <taxon>Flavobacteriia</taxon>
        <taxon>Flavobacteriales</taxon>
        <taxon>Weeksellaceae</taxon>
        <taxon>Chryseobacterium group</taxon>
        <taxon>Epilithonimonas</taxon>
    </lineage>
</organism>
<name>A0ABY1R7W3_9FLAO</name>
<keyword evidence="1" id="KW-0812">Transmembrane</keyword>